<evidence type="ECO:0000313" key="1">
    <source>
        <dbReference type="EMBL" id="EEE63383.1"/>
    </source>
</evidence>
<dbReference type="Proteomes" id="UP000007752">
    <property type="component" value="Chromosome 5"/>
</dbReference>
<dbReference type="PANTHER" id="PTHR36617">
    <property type="entry name" value="PROTEIN, PUTATIVE-RELATED"/>
    <property type="match status" value="1"/>
</dbReference>
<dbReference type="AlphaFoldDB" id="B9FH84"/>
<reference evidence="1" key="1">
    <citation type="journal article" date="2005" name="PLoS Biol.">
        <title>The genomes of Oryza sativa: a history of duplications.</title>
        <authorList>
            <person name="Yu J."/>
            <person name="Wang J."/>
            <person name="Lin W."/>
            <person name="Li S."/>
            <person name="Li H."/>
            <person name="Zhou J."/>
            <person name="Ni P."/>
            <person name="Dong W."/>
            <person name="Hu S."/>
            <person name="Zeng C."/>
            <person name="Zhang J."/>
            <person name="Zhang Y."/>
            <person name="Li R."/>
            <person name="Xu Z."/>
            <person name="Li S."/>
            <person name="Li X."/>
            <person name="Zheng H."/>
            <person name="Cong L."/>
            <person name="Lin L."/>
            <person name="Yin J."/>
            <person name="Geng J."/>
            <person name="Li G."/>
            <person name="Shi J."/>
            <person name="Liu J."/>
            <person name="Lv H."/>
            <person name="Li J."/>
            <person name="Wang J."/>
            <person name="Deng Y."/>
            <person name="Ran L."/>
            <person name="Shi X."/>
            <person name="Wang X."/>
            <person name="Wu Q."/>
            <person name="Li C."/>
            <person name="Ren X."/>
            <person name="Wang J."/>
            <person name="Wang X."/>
            <person name="Li D."/>
            <person name="Liu D."/>
            <person name="Zhang X."/>
            <person name="Ji Z."/>
            <person name="Zhao W."/>
            <person name="Sun Y."/>
            <person name="Zhang Z."/>
            <person name="Bao J."/>
            <person name="Han Y."/>
            <person name="Dong L."/>
            <person name="Ji J."/>
            <person name="Chen P."/>
            <person name="Wu S."/>
            <person name="Liu J."/>
            <person name="Xiao Y."/>
            <person name="Bu D."/>
            <person name="Tan J."/>
            <person name="Yang L."/>
            <person name="Ye C."/>
            <person name="Zhang J."/>
            <person name="Xu J."/>
            <person name="Zhou Y."/>
            <person name="Yu Y."/>
            <person name="Zhang B."/>
            <person name="Zhuang S."/>
            <person name="Wei H."/>
            <person name="Liu B."/>
            <person name="Lei M."/>
            <person name="Yu H."/>
            <person name="Li Y."/>
            <person name="Xu H."/>
            <person name="Wei S."/>
            <person name="He X."/>
            <person name="Fang L."/>
            <person name="Zhang Z."/>
            <person name="Zhang Y."/>
            <person name="Huang X."/>
            <person name="Su Z."/>
            <person name="Tong W."/>
            <person name="Li J."/>
            <person name="Tong Z."/>
            <person name="Li S."/>
            <person name="Ye J."/>
            <person name="Wang L."/>
            <person name="Fang L."/>
            <person name="Lei T."/>
            <person name="Chen C."/>
            <person name="Chen H."/>
            <person name="Xu Z."/>
            <person name="Li H."/>
            <person name="Huang H."/>
            <person name="Zhang F."/>
            <person name="Xu H."/>
            <person name="Li N."/>
            <person name="Zhao C."/>
            <person name="Li S."/>
            <person name="Dong L."/>
            <person name="Huang Y."/>
            <person name="Li L."/>
            <person name="Xi Y."/>
            <person name="Qi Q."/>
            <person name="Li W."/>
            <person name="Zhang B."/>
            <person name="Hu W."/>
            <person name="Zhang Y."/>
            <person name="Tian X."/>
            <person name="Jiao Y."/>
            <person name="Liang X."/>
            <person name="Jin J."/>
            <person name="Gao L."/>
            <person name="Zheng W."/>
            <person name="Hao B."/>
            <person name="Liu S."/>
            <person name="Wang W."/>
            <person name="Yuan L."/>
            <person name="Cao M."/>
            <person name="McDermott J."/>
            <person name="Samudrala R."/>
            <person name="Wang J."/>
            <person name="Wong G.K."/>
            <person name="Yang H."/>
        </authorList>
    </citation>
    <scope>NUCLEOTIDE SEQUENCE [LARGE SCALE GENOMIC DNA]</scope>
</reference>
<dbReference type="EMBL" id="CM000142">
    <property type="protein sequence ID" value="EEE63383.1"/>
    <property type="molecule type" value="Genomic_DNA"/>
</dbReference>
<proteinExistence type="predicted"/>
<reference evidence="1" key="2">
    <citation type="submission" date="2008-12" db="EMBL/GenBank/DDBJ databases">
        <title>Improved gene annotation of the rice (Oryza sativa) genomes.</title>
        <authorList>
            <person name="Wang J."/>
            <person name="Li R."/>
            <person name="Fan W."/>
            <person name="Huang Q."/>
            <person name="Zhang J."/>
            <person name="Zhou Y."/>
            <person name="Hu Y."/>
            <person name="Zi S."/>
            <person name="Li J."/>
            <person name="Ni P."/>
            <person name="Zheng H."/>
            <person name="Zhang Y."/>
            <person name="Zhao M."/>
            <person name="Hao Q."/>
            <person name="McDermott J."/>
            <person name="Samudrala R."/>
            <person name="Kristiansen K."/>
            <person name="Wong G.K.-S."/>
        </authorList>
    </citation>
    <scope>NUCLEOTIDE SEQUENCE</scope>
</reference>
<organism evidence="1">
    <name type="scientific">Oryza sativa subsp. japonica</name>
    <name type="common">Rice</name>
    <dbReference type="NCBI Taxonomy" id="39947"/>
    <lineage>
        <taxon>Eukaryota</taxon>
        <taxon>Viridiplantae</taxon>
        <taxon>Streptophyta</taxon>
        <taxon>Embryophyta</taxon>
        <taxon>Tracheophyta</taxon>
        <taxon>Spermatophyta</taxon>
        <taxon>Magnoliopsida</taxon>
        <taxon>Liliopsida</taxon>
        <taxon>Poales</taxon>
        <taxon>Poaceae</taxon>
        <taxon>BOP clade</taxon>
        <taxon>Oryzoideae</taxon>
        <taxon>Oryzeae</taxon>
        <taxon>Oryzinae</taxon>
        <taxon>Oryza</taxon>
        <taxon>Oryza sativa</taxon>
    </lineage>
</organism>
<gene>
    <name evidence="1" type="ORF">OsJ_18195</name>
</gene>
<accession>B9FH84</accession>
<sequence length="263" mass="31024">MGFYQLPEGVHQRFDKIRNRYYWAGNKLKGKYHMVKWEDMAFPKDFGGLGFTETRKMNIALLAKWIINIESDDQSLCLEVLRRKYLQERGVFQCKSDFGSQFWRGLLNVRKWLNLGAEWKIGKGSHVYFWKDTWFCNCPLSVRYPAVFRICNQQEVMVSHVAQRRLECFSFGRSFGPEELTEWGELTKTIDDLEVTDEADRLLWGLATTKRYTTKSMYRTLTFRGLREWRKLCQPEDVPKLEVMVDRIKSVASSLKPQRTGVG</sequence>
<dbReference type="PANTHER" id="PTHR36617:SF5">
    <property type="entry name" value="OS05G0421675 PROTEIN"/>
    <property type="match status" value="1"/>
</dbReference>
<name>B9FH84_ORYSJ</name>
<evidence type="ECO:0008006" key="2">
    <source>
        <dbReference type="Google" id="ProtNLM"/>
    </source>
</evidence>
<protein>
    <recommendedName>
        <fullName evidence="2">Retrotransposon protein, putative, unclassified</fullName>
    </recommendedName>
</protein>